<organism evidence="10">
    <name type="scientific">Micromonas pusilla (strain CCMP1545)</name>
    <name type="common">Picoplanktonic green alga</name>
    <dbReference type="NCBI Taxonomy" id="564608"/>
    <lineage>
        <taxon>Eukaryota</taxon>
        <taxon>Viridiplantae</taxon>
        <taxon>Chlorophyta</taxon>
        <taxon>Mamiellophyceae</taxon>
        <taxon>Mamiellales</taxon>
        <taxon>Mamiellaceae</taxon>
        <taxon>Micromonas</taxon>
    </lineage>
</organism>
<dbReference type="STRING" id="564608.C1MTK8"/>
<comment type="subcellular location">
    <subcellularLocation>
        <location evidence="1">Membrane</location>
    </subcellularLocation>
</comment>
<feature type="transmembrane region" description="Helical" evidence="7">
    <location>
        <begin position="20"/>
        <end position="39"/>
    </location>
</feature>
<protein>
    <submittedName>
        <fullName evidence="9">Predicted protein</fullName>
    </submittedName>
</protein>
<keyword evidence="6 7" id="KW-0472">Membrane</keyword>
<dbReference type="AlphaFoldDB" id="C1MTK8"/>
<evidence type="ECO:0000256" key="2">
    <source>
        <dbReference type="ARBA" id="ARBA00022448"/>
    </source>
</evidence>
<accession>C1MTK8</accession>
<dbReference type="RefSeq" id="XP_003058509.1">
    <property type="nucleotide sequence ID" value="XM_003058463.1"/>
</dbReference>
<sequence length="162" mass="16853">MLSYSAVEDEDAGHMGCAHAYYGVATLLAGASQPLNAFLRADKPDAPDAATSTPRKRWEWTHRITGVGSLSFAFAAIVTGLDEAKERGAARGANVAGGAYAAWVVACVAATIALEANRYRERRGGGSGRNFVELSDMTEDGDGARFERAAARGGGVVLSSGQ</sequence>
<evidence type="ECO:0000256" key="7">
    <source>
        <dbReference type="SAM" id="Phobius"/>
    </source>
</evidence>
<evidence type="ECO:0000256" key="5">
    <source>
        <dbReference type="ARBA" id="ARBA00022989"/>
    </source>
</evidence>
<dbReference type="PROSITE" id="PS50939">
    <property type="entry name" value="CYTOCHROME_B561"/>
    <property type="match status" value="1"/>
</dbReference>
<feature type="domain" description="Cytochrome b561" evidence="8">
    <location>
        <begin position="1"/>
        <end position="123"/>
    </location>
</feature>
<evidence type="ECO:0000256" key="1">
    <source>
        <dbReference type="ARBA" id="ARBA00004370"/>
    </source>
</evidence>
<dbReference type="EMBL" id="GG663739">
    <property type="protein sequence ID" value="EEH56964.1"/>
    <property type="molecule type" value="Genomic_DNA"/>
</dbReference>
<dbReference type="Proteomes" id="UP000001876">
    <property type="component" value="Unassembled WGS sequence"/>
</dbReference>
<keyword evidence="5 7" id="KW-1133">Transmembrane helix</keyword>
<feature type="transmembrane region" description="Helical" evidence="7">
    <location>
        <begin position="60"/>
        <end position="81"/>
    </location>
</feature>
<dbReference type="GeneID" id="9684318"/>
<proteinExistence type="predicted"/>
<dbReference type="Gene3D" id="1.20.120.1770">
    <property type="match status" value="1"/>
</dbReference>
<evidence type="ECO:0000256" key="4">
    <source>
        <dbReference type="ARBA" id="ARBA00022982"/>
    </source>
</evidence>
<keyword evidence="4" id="KW-0249">Electron transport</keyword>
<feature type="transmembrane region" description="Helical" evidence="7">
    <location>
        <begin position="93"/>
        <end position="114"/>
    </location>
</feature>
<dbReference type="KEGG" id="mpp:MICPUCDRAFT_39803"/>
<evidence type="ECO:0000313" key="10">
    <source>
        <dbReference type="Proteomes" id="UP000001876"/>
    </source>
</evidence>
<keyword evidence="3 7" id="KW-0812">Transmembrane</keyword>
<evidence type="ECO:0000256" key="6">
    <source>
        <dbReference type="ARBA" id="ARBA00023136"/>
    </source>
</evidence>
<reference evidence="9 10" key="1">
    <citation type="journal article" date="2009" name="Science">
        <title>Green evolution and dynamic adaptations revealed by genomes of the marine picoeukaryotes Micromonas.</title>
        <authorList>
            <person name="Worden A.Z."/>
            <person name="Lee J.H."/>
            <person name="Mock T."/>
            <person name="Rouze P."/>
            <person name="Simmons M.P."/>
            <person name="Aerts A.L."/>
            <person name="Allen A.E."/>
            <person name="Cuvelier M.L."/>
            <person name="Derelle E."/>
            <person name="Everett M.V."/>
            <person name="Foulon E."/>
            <person name="Grimwood J."/>
            <person name="Gundlach H."/>
            <person name="Henrissat B."/>
            <person name="Napoli C."/>
            <person name="McDonald S.M."/>
            <person name="Parker M.S."/>
            <person name="Rombauts S."/>
            <person name="Salamov A."/>
            <person name="Von Dassow P."/>
            <person name="Badger J.H."/>
            <person name="Coutinho P.M."/>
            <person name="Demir E."/>
            <person name="Dubchak I."/>
            <person name="Gentemann C."/>
            <person name="Eikrem W."/>
            <person name="Gready J.E."/>
            <person name="John U."/>
            <person name="Lanier W."/>
            <person name="Lindquist E.A."/>
            <person name="Lucas S."/>
            <person name="Mayer K.F."/>
            <person name="Moreau H."/>
            <person name="Not F."/>
            <person name="Otillar R."/>
            <person name="Panaud O."/>
            <person name="Pangilinan J."/>
            <person name="Paulsen I."/>
            <person name="Piegu B."/>
            <person name="Poliakov A."/>
            <person name="Robbens S."/>
            <person name="Schmutz J."/>
            <person name="Toulza E."/>
            <person name="Wyss T."/>
            <person name="Zelensky A."/>
            <person name="Zhou K."/>
            <person name="Armbrust E.V."/>
            <person name="Bhattacharya D."/>
            <person name="Goodenough U.W."/>
            <person name="Van de Peer Y."/>
            <person name="Grigoriev I.V."/>
        </authorList>
    </citation>
    <scope>NUCLEOTIDE SEQUENCE [LARGE SCALE GENOMIC DNA]</scope>
    <source>
        <strain evidence="9 10">CCMP1545</strain>
    </source>
</reference>
<name>C1MTK8_MICPC</name>
<evidence type="ECO:0000313" key="9">
    <source>
        <dbReference type="EMBL" id="EEH56964.1"/>
    </source>
</evidence>
<keyword evidence="2" id="KW-0813">Transport</keyword>
<dbReference type="PANTHER" id="PTHR47281:SF1">
    <property type="entry name" value="OS09G0557700 PROTEIN"/>
    <property type="match status" value="1"/>
</dbReference>
<keyword evidence="10" id="KW-1185">Reference proteome</keyword>
<dbReference type="PANTHER" id="PTHR47281">
    <property type="entry name" value="OS09G0557700 PROTEIN"/>
    <property type="match status" value="1"/>
</dbReference>
<gene>
    <name evidence="9" type="ORF">MICPUCDRAFT_39803</name>
</gene>
<evidence type="ECO:0000256" key="3">
    <source>
        <dbReference type="ARBA" id="ARBA00022692"/>
    </source>
</evidence>
<dbReference type="InterPro" id="IPR045879">
    <property type="entry name" value="B561A"/>
</dbReference>
<evidence type="ECO:0000259" key="8">
    <source>
        <dbReference type="PROSITE" id="PS50939"/>
    </source>
</evidence>
<dbReference type="GO" id="GO:0016020">
    <property type="term" value="C:membrane"/>
    <property type="evidence" value="ECO:0007669"/>
    <property type="project" value="UniProtKB-SubCell"/>
</dbReference>
<dbReference type="OrthoDB" id="1680732at2759"/>
<dbReference type="InterPro" id="IPR006593">
    <property type="entry name" value="Cyt_b561/ferric_Rdtase_TM"/>
</dbReference>